<evidence type="ECO:0000256" key="1">
    <source>
        <dbReference type="ARBA" id="ARBA00022723"/>
    </source>
</evidence>
<feature type="region of interest" description="Disordered" evidence="6">
    <location>
        <begin position="1"/>
        <end position="64"/>
    </location>
</feature>
<dbReference type="RefSeq" id="XP_038071836.1">
    <property type="nucleotide sequence ID" value="XM_038215908.1"/>
</dbReference>
<dbReference type="PROSITE" id="PS00518">
    <property type="entry name" value="ZF_RING_1"/>
    <property type="match status" value="1"/>
</dbReference>
<evidence type="ECO:0000256" key="6">
    <source>
        <dbReference type="SAM" id="MobiDB-lite"/>
    </source>
</evidence>
<dbReference type="InterPro" id="IPR017907">
    <property type="entry name" value="Znf_RING_CS"/>
</dbReference>
<sequence length="625" mass="71722">MAPTRRASCKVARFASSKSQPPGNATNKGREKLTSSKAGKPSGLDGSDTVRRTRSQSALRSRENVQLRINNDVCNKESHRGHARGPEAVEQASISGICFNKECQTRKDMKQKKSCSKAVKDTKKRKRCTRCTSGKSKKRLKGDIQTEDISVQEAVPPAPSQKIESRKSTPEVPAKPQVDSGENASQASPDGHLEIKTRIGLIRQRILEEQARVRGLGDQLARNKDTERASLSCRRIRIHKELKKLREKVQLEDKRRLQAKDHRIQRQLEAGKRKVDSERWSMRTRLAKEWRDRFQRRKSEVRRAKQSLKAQIGAHQVDKRELLKQLQKDWTAQLSRVQAMRERLEMEMVRGGQQWDGEMWRTGTMGKHKYSLRRAPREKTHVYCRAWKMANKKVSSEPKKQDEKPPSGGTVYKETKQKTLMELYQILDSELRCSICSELFISAVVLNCSHTFCSFCIKQWKRRTDRCPICRASITSRNPISKLDPFLTKLCRRVGREVEKKRAETIKDRQGQEKELKEGGRTWGNFASHSLEDWDMDDDDDFNGSLDSDDDSDVDEFLEILQDRVGGSAFRRFFGFGLVDDLEGMDDSDDDLFSSSDEDLDSDDFEDLDSAFLGEDDDDEDDMLL</sequence>
<dbReference type="EnsemblMetazoa" id="XM_038215908.1">
    <property type="protein sequence ID" value="XP_038071836.1"/>
    <property type="gene ID" value="LOC119740565"/>
</dbReference>
<feature type="coiled-coil region" evidence="5">
    <location>
        <begin position="291"/>
        <end position="347"/>
    </location>
</feature>
<feature type="region of interest" description="Disordered" evidence="6">
    <location>
        <begin position="126"/>
        <end position="192"/>
    </location>
</feature>
<feature type="compositionally biased region" description="Basic residues" evidence="6">
    <location>
        <begin position="126"/>
        <end position="140"/>
    </location>
</feature>
<keyword evidence="5" id="KW-0175">Coiled coil</keyword>
<protein>
    <recommendedName>
        <fullName evidence="7">RING-type domain-containing protein</fullName>
    </recommendedName>
</protein>
<dbReference type="PROSITE" id="PS50089">
    <property type="entry name" value="ZF_RING_2"/>
    <property type="match status" value="1"/>
</dbReference>
<evidence type="ECO:0000313" key="9">
    <source>
        <dbReference type="Proteomes" id="UP000887568"/>
    </source>
</evidence>
<keyword evidence="1" id="KW-0479">Metal-binding</keyword>
<dbReference type="Pfam" id="PF13920">
    <property type="entry name" value="zf-C3HC4_3"/>
    <property type="match status" value="1"/>
</dbReference>
<dbReference type="OrthoDB" id="5330228at2759"/>
<dbReference type="AlphaFoldDB" id="A0A914B6K2"/>
<dbReference type="GeneID" id="119740565"/>
<dbReference type="InterPro" id="IPR001841">
    <property type="entry name" value="Znf_RING"/>
</dbReference>
<feature type="domain" description="RING-type" evidence="7">
    <location>
        <begin position="433"/>
        <end position="471"/>
    </location>
</feature>
<proteinExistence type="predicted"/>
<dbReference type="GO" id="GO:0008270">
    <property type="term" value="F:zinc ion binding"/>
    <property type="evidence" value="ECO:0007669"/>
    <property type="project" value="UniProtKB-KW"/>
</dbReference>
<keyword evidence="9" id="KW-1185">Reference proteome</keyword>
<keyword evidence="2 4" id="KW-0863">Zinc-finger</keyword>
<dbReference type="SUPFAM" id="SSF57850">
    <property type="entry name" value="RING/U-box"/>
    <property type="match status" value="1"/>
</dbReference>
<dbReference type="Proteomes" id="UP000887568">
    <property type="component" value="Unplaced"/>
</dbReference>
<evidence type="ECO:0000256" key="3">
    <source>
        <dbReference type="ARBA" id="ARBA00022833"/>
    </source>
</evidence>
<evidence type="ECO:0000256" key="4">
    <source>
        <dbReference type="PROSITE-ProRule" id="PRU00175"/>
    </source>
</evidence>
<dbReference type="OMA" id="KHKYSLR"/>
<dbReference type="SMART" id="SM00184">
    <property type="entry name" value="RING"/>
    <property type="match status" value="1"/>
</dbReference>
<feature type="region of interest" description="Disordered" evidence="6">
    <location>
        <begin position="70"/>
        <end position="89"/>
    </location>
</feature>
<feature type="compositionally biased region" description="Polar residues" evidence="6">
    <location>
        <begin position="16"/>
        <end position="27"/>
    </location>
</feature>
<dbReference type="InterPro" id="IPR013083">
    <property type="entry name" value="Znf_RING/FYVE/PHD"/>
</dbReference>
<reference evidence="8" key="1">
    <citation type="submission" date="2022-11" db="UniProtKB">
        <authorList>
            <consortium name="EnsemblMetazoa"/>
        </authorList>
    </citation>
    <scope>IDENTIFICATION</scope>
</reference>
<evidence type="ECO:0000313" key="8">
    <source>
        <dbReference type="EnsemblMetazoa" id="XP_038071836.1"/>
    </source>
</evidence>
<organism evidence="8 9">
    <name type="scientific">Patiria miniata</name>
    <name type="common">Bat star</name>
    <name type="synonym">Asterina miniata</name>
    <dbReference type="NCBI Taxonomy" id="46514"/>
    <lineage>
        <taxon>Eukaryota</taxon>
        <taxon>Metazoa</taxon>
        <taxon>Echinodermata</taxon>
        <taxon>Eleutherozoa</taxon>
        <taxon>Asterozoa</taxon>
        <taxon>Asteroidea</taxon>
        <taxon>Valvatacea</taxon>
        <taxon>Valvatida</taxon>
        <taxon>Asterinidae</taxon>
        <taxon>Patiria</taxon>
    </lineage>
</organism>
<evidence type="ECO:0000256" key="2">
    <source>
        <dbReference type="ARBA" id="ARBA00022771"/>
    </source>
</evidence>
<evidence type="ECO:0000259" key="7">
    <source>
        <dbReference type="PROSITE" id="PS50089"/>
    </source>
</evidence>
<name>A0A914B6K2_PATMI</name>
<feature type="region of interest" description="Disordered" evidence="6">
    <location>
        <begin position="582"/>
        <end position="625"/>
    </location>
</feature>
<evidence type="ECO:0000256" key="5">
    <source>
        <dbReference type="SAM" id="Coils"/>
    </source>
</evidence>
<accession>A0A914B6K2</accession>
<dbReference type="PANTHER" id="PTHR15315:SF26">
    <property type="entry name" value="E3 UBIQUITIN-PROTEIN LIGASE NRDP1"/>
    <property type="match status" value="1"/>
</dbReference>
<feature type="compositionally biased region" description="Basic and acidic residues" evidence="6">
    <location>
        <begin position="74"/>
        <end position="87"/>
    </location>
</feature>
<keyword evidence="3" id="KW-0862">Zinc</keyword>
<dbReference type="Gene3D" id="3.30.40.10">
    <property type="entry name" value="Zinc/RING finger domain, C3HC4 (zinc finger)"/>
    <property type="match status" value="1"/>
</dbReference>
<dbReference type="PANTHER" id="PTHR15315">
    <property type="entry name" value="RING FINGER PROTEIN 41, 151"/>
    <property type="match status" value="1"/>
</dbReference>